<dbReference type="RefSeq" id="WP_201686922.1">
    <property type="nucleotide sequence ID" value="NZ_JAEQND010000001.1"/>
</dbReference>
<feature type="transmembrane region" description="Helical" evidence="6">
    <location>
        <begin position="310"/>
        <end position="332"/>
    </location>
</feature>
<evidence type="ECO:0000256" key="4">
    <source>
        <dbReference type="ARBA" id="ARBA00022989"/>
    </source>
</evidence>
<feature type="transmembrane region" description="Helical" evidence="6">
    <location>
        <begin position="28"/>
        <end position="46"/>
    </location>
</feature>
<dbReference type="EMBL" id="JAEQND010000001">
    <property type="protein sequence ID" value="MBL0423675.1"/>
    <property type="molecule type" value="Genomic_DNA"/>
</dbReference>
<proteinExistence type="predicted"/>
<evidence type="ECO:0000256" key="6">
    <source>
        <dbReference type="SAM" id="Phobius"/>
    </source>
</evidence>
<keyword evidence="2" id="KW-1003">Cell membrane</keyword>
<feature type="transmembrane region" description="Helical" evidence="6">
    <location>
        <begin position="130"/>
        <end position="148"/>
    </location>
</feature>
<dbReference type="CDD" id="cd06581">
    <property type="entry name" value="TM_PBP1_LivM_like"/>
    <property type="match status" value="1"/>
</dbReference>
<evidence type="ECO:0000256" key="3">
    <source>
        <dbReference type="ARBA" id="ARBA00022692"/>
    </source>
</evidence>
<keyword evidence="8" id="KW-1185">Reference proteome</keyword>
<sequence length="356" mass="37658">MDAVTAPELAPLAPAQASGGVRGWSARWTIMAVVLIVAAAALPFLVSNYRVFQLTMVLIYAIALLGLNILTGYNGQISLGHGAFYAIGAYVTAVLMDHYSVPYWLCIPLAGAVCLLAGFLFGLPALRLEGVYLALATFALGVALPQLLKYKYLEAWTGGVQGITLIKPDPPIASLFGLKLNPDRWLYLFTLAVMVLMFVLGWNLLRGRVGRALIAIRDHPIAASTMGIDNALYKSLAFGVSAMFTGVAGALGAIAVAFVAPDSFTIFLSISFLVGMVVGGLASITGAIWGALFIQFIPNVADQISKAAPWAIYGALMIAFMYVMPTGIAGALRLASQRLKRRAGRGSTAASEPRSP</sequence>
<dbReference type="InterPro" id="IPR001851">
    <property type="entry name" value="ABC_transp_permease"/>
</dbReference>
<dbReference type="PANTHER" id="PTHR30482:SF20">
    <property type="entry name" value="HIGH-AFFINITY BRANCHED-CHAIN AMINO ACID TRANSPORT SYSTEM PERMEASE PROTEIN LIVM"/>
    <property type="match status" value="1"/>
</dbReference>
<evidence type="ECO:0000313" key="8">
    <source>
        <dbReference type="Proteomes" id="UP000622707"/>
    </source>
</evidence>
<dbReference type="Pfam" id="PF02653">
    <property type="entry name" value="BPD_transp_2"/>
    <property type="match status" value="1"/>
</dbReference>
<comment type="caution">
    <text evidence="7">The sequence shown here is derived from an EMBL/GenBank/DDBJ whole genome shotgun (WGS) entry which is preliminary data.</text>
</comment>
<organism evidence="7 8">
    <name type="scientific">Ramlibacter alkalitolerans</name>
    <dbReference type="NCBI Taxonomy" id="2039631"/>
    <lineage>
        <taxon>Bacteria</taxon>
        <taxon>Pseudomonadati</taxon>
        <taxon>Pseudomonadota</taxon>
        <taxon>Betaproteobacteria</taxon>
        <taxon>Burkholderiales</taxon>
        <taxon>Comamonadaceae</taxon>
        <taxon>Ramlibacter</taxon>
    </lineage>
</organism>
<comment type="subcellular location">
    <subcellularLocation>
        <location evidence="1">Cell membrane</location>
        <topology evidence="1">Multi-pass membrane protein</topology>
    </subcellularLocation>
</comment>
<accession>A0ABS1JIM8</accession>
<keyword evidence="5 6" id="KW-0472">Membrane</keyword>
<keyword evidence="3 6" id="KW-0812">Transmembrane</keyword>
<evidence type="ECO:0000313" key="7">
    <source>
        <dbReference type="EMBL" id="MBL0423675.1"/>
    </source>
</evidence>
<evidence type="ECO:0000256" key="2">
    <source>
        <dbReference type="ARBA" id="ARBA00022475"/>
    </source>
</evidence>
<dbReference type="PANTHER" id="PTHR30482">
    <property type="entry name" value="HIGH-AFFINITY BRANCHED-CHAIN AMINO ACID TRANSPORT SYSTEM PERMEASE"/>
    <property type="match status" value="1"/>
</dbReference>
<name>A0ABS1JIM8_9BURK</name>
<feature type="transmembrane region" description="Helical" evidence="6">
    <location>
        <begin position="236"/>
        <end position="260"/>
    </location>
</feature>
<evidence type="ECO:0000256" key="5">
    <source>
        <dbReference type="ARBA" id="ARBA00023136"/>
    </source>
</evidence>
<dbReference type="Proteomes" id="UP000622707">
    <property type="component" value="Unassembled WGS sequence"/>
</dbReference>
<feature type="transmembrane region" description="Helical" evidence="6">
    <location>
        <begin position="77"/>
        <end position="96"/>
    </location>
</feature>
<dbReference type="InterPro" id="IPR043428">
    <property type="entry name" value="LivM-like"/>
</dbReference>
<feature type="transmembrane region" description="Helical" evidence="6">
    <location>
        <begin position="266"/>
        <end position="298"/>
    </location>
</feature>
<evidence type="ECO:0000256" key="1">
    <source>
        <dbReference type="ARBA" id="ARBA00004651"/>
    </source>
</evidence>
<keyword evidence="4 6" id="KW-1133">Transmembrane helix</keyword>
<feature type="transmembrane region" description="Helical" evidence="6">
    <location>
        <begin position="102"/>
        <end position="123"/>
    </location>
</feature>
<protein>
    <submittedName>
        <fullName evidence="7">Branched-chain amino acid ABC transporter permease</fullName>
    </submittedName>
</protein>
<feature type="transmembrane region" description="Helical" evidence="6">
    <location>
        <begin position="185"/>
        <end position="205"/>
    </location>
</feature>
<feature type="transmembrane region" description="Helical" evidence="6">
    <location>
        <begin position="52"/>
        <end position="70"/>
    </location>
</feature>
<reference evidence="7 8" key="1">
    <citation type="journal article" date="2017" name="Int. J. Syst. Evol. Microbiol.">
        <title>Ramlibacter alkalitolerans sp. nov., alkali-tolerant bacterium isolated from soil of ginseng.</title>
        <authorList>
            <person name="Lee D.H."/>
            <person name="Cha C.J."/>
        </authorList>
    </citation>
    <scope>NUCLEOTIDE SEQUENCE [LARGE SCALE GENOMIC DNA]</scope>
    <source>
        <strain evidence="7 8">KACC 19305</strain>
    </source>
</reference>
<gene>
    <name evidence="7" type="ORF">JI746_01045</name>
</gene>